<proteinExistence type="predicted"/>
<dbReference type="Proteomes" id="UP000784880">
    <property type="component" value="Unassembled WGS sequence"/>
</dbReference>
<evidence type="ECO:0000313" key="3">
    <source>
        <dbReference type="Proteomes" id="UP000784880"/>
    </source>
</evidence>
<dbReference type="CDD" id="cd19086">
    <property type="entry name" value="AKR_AKR11C1"/>
    <property type="match status" value="1"/>
</dbReference>
<dbReference type="Pfam" id="PF00248">
    <property type="entry name" value="Aldo_ket_red"/>
    <property type="match status" value="1"/>
</dbReference>
<gene>
    <name evidence="2" type="ORF">KS419_23695</name>
</gene>
<dbReference type="InterPro" id="IPR053135">
    <property type="entry name" value="AKR2_Oxidoreductase"/>
</dbReference>
<dbReference type="PANTHER" id="PTHR43312:SF1">
    <property type="entry name" value="NADP-DEPENDENT OXIDOREDUCTASE DOMAIN-CONTAINING PROTEIN"/>
    <property type="match status" value="1"/>
</dbReference>
<evidence type="ECO:0000313" key="2">
    <source>
        <dbReference type="EMBL" id="MBU9714752.1"/>
    </source>
</evidence>
<dbReference type="RefSeq" id="WP_217069571.1">
    <property type="nucleotide sequence ID" value="NZ_JAHQCS010000184.1"/>
</dbReference>
<reference evidence="2 3" key="1">
    <citation type="submission" date="2021-06" db="EMBL/GenBank/DDBJ databases">
        <title>Bacillus sp. RD4P76, an endophyte from a halophyte.</title>
        <authorList>
            <person name="Sun J.-Q."/>
        </authorList>
    </citation>
    <scope>NUCLEOTIDE SEQUENCE [LARGE SCALE GENOMIC DNA]</scope>
    <source>
        <strain evidence="2 3">CGMCC 1.15917</strain>
    </source>
</reference>
<organism evidence="2 3">
    <name type="scientific">Evansella tamaricis</name>
    <dbReference type="NCBI Taxonomy" id="2069301"/>
    <lineage>
        <taxon>Bacteria</taxon>
        <taxon>Bacillati</taxon>
        <taxon>Bacillota</taxon>
        <taxon>Bacilli</taxon>
        <taxon>Bacillales</taxon>
        <taxon>Bacillaceae</taxon>
        <taxon>Evansella</taxon>
    </lineage>
</organism>
<evidence type="ECO:0000259" key="1">
    <source>
        <dbReference type="Pfam" id="PF00248"/>
    </source>
</evidence>
<dbReference type="EMBL" id="JAHQCS010000184">
    <property type="protein sequence ID" value="MBU9714752.1"/>
    <property type="molecule type" value="Genomic_DNA"/>
</dbReference>
<protein>
    <submittedName>
        <fullName evidence="2">Aldo/keto reductase</fullName>
    </submittedName>
</protein>
<comment type="caution">
    <text evidence="2">The sequence shown here is derived from an EMBL/GenBank/DDBJ whole genome shotgun (WGS) entry which is preliminary data.</text>
</comment>
<sequence>MKKNQLGNSDLFVSEIGFGCMSLTKDPSETEKILHQAIDGGINFFDTADLYQQGMNEEAIGKALHKHRNSIILASKGGNEWGEGIDGWRWNPSKKYIKRALKASLKRLNTDYLDLYQLHGGTMEDPIEETIEAFEELVQEGTVRYYGISSIRPNVIKTFLEKSSIVSIMMQYSLFDRRPEEWLSLIKEHNVSVIARGPVAKGLLTDGFERKLSPDGYLTYSKQELEDTIGKLNLLAKRENLSLQQLALRYVIDHPTVATAIPGASTMDQLMDNLTAASLPPLKSEITEKLRTDTKTTYYEQHR</sequence>
<dbReference type="PANTHER" id="PTHR43312">
    <property type="entry name" value="D-THREO-ALDOSE 1-DEHYDROGENASE"/>
    <property type="match status" value="1"/>
</dbReference>
<name>A0ABS6JM41_9BACI</name>
<feature type="domain" description="NADP-dependent oxidoreductase" evidence="1">
    <location>
        <begin position="15"/>
        <end position="286"/>
    </location>
</feature>
<keyword evidence="3" id="KW-1185">Reference proteome</keyword>
<dbReference type="InterPro" id="IPR023210">
    <property type="entry name" value="NADP_OxRdtase_dom"/>
</dbReference>
<accession>A0ABS6JM41</accession>